<dbReference type="Proteomes" id="UP000004080">
    <property type="component" value="Unassembled WGS sequence"/>
</dbReference>
<keyword evidence="2" id="KW-1185">Reference proteome</keyword>
<gene>
    <name evidence="1" type="ORF">A374_13390</name>
</gene>
<organism evidence="1 2">
    <name type="scientific">Fictibacillus macauensis ZFHKF-1</name>
    <dbReference type="NCBI Taxonomy" id="1196324"/>
    <lineage>
        <taxon>Bacteria</taxon>
        <taxon>Bacillati</taxon>
        <taxon>Bacillota</taxon>
        <taxon>Bacilli</taxon>
        <taxon>Bacillales</taxon>
        <taxon>Fictibacillaceae</taxon>
        <taxon>Fictibacillus</taxon>
    </lineage>
</organism>
<comment type="caution">
    <text evidence="1">The sequence shown here is derived from an EMBL/GenBank/DDBJ whole genome shotgun (WGS) entry which is preliminary data.</text>
</comment>
<reference evidence="1 2" key="1">
    <citation type="journal article" date="2012" name="J. Bacteriol.">
        <title>Genome of Bacillus macauensis ZFHKF-1, a Long-Chain-Forming Bacterium.</title>
        <authorList>
            <person name="Cai L."/>
            <person name="Zhang T."/>
        </authorList>
    </citation>
    <scope>NUCLEOTIDE SEQUENCE [LARGE SCALE GENOMIC DNA]</scope>
    <source>
        <strain evidence="1 2">ZFHKF-1</strain>
    </source>
</reference>
<dbReference type="AlphaFoldDB" id="I8UD11"/>
<sequence>MKRKFIMFGLILFFSLPHYTEAKEAPTSIKVPASVADISKENTYPNSAQDLPYLQPSSLAKDMLKTSRVPIANPDLIRLLNESVIHPSKLAIGYRARIFLGEWPLSYESTKTSVNWEYKQVNSNRVDNRGGQQTAQLRYYQQEHKRVNGGLTAEIPNSEAVKKMMMIAAEQKTDLPLAFQTNIGAGTRKGNVYNVSTSRVGYLTGYVPAVNERGRVTYGEVYIVLKGSKKRIEVKNVTQQGIGAWIPVQEHVALRFHSSHM</sequence>
<name>I8UD11_9BACL</name>
<dbReference type="PATRIC" id="fig|1196324.3.peg.2736"/>
<evidence type="ECO:0000313" key="2">
    <source>
        <dbReference type="Proteomes" id="UP000004080"/>
    </source>
</evidence>
<dbReference type="InterPro" id="IPR025548">
    <property type="entry name" value="YfkD"/>
</dbReference>
<dbReference type="Pfam" id="PF14167">
    <property type="entry name" value="YfkD"/>
    <property type="match status" value="1"/>
</dbReference>
<evidence type="ECO:0008006" key="3">
    <source>
        <dbReference type="Google" id="ProtNLM"/>
    </source>
</evidence>
<proteinExistence type="predicted"/>
<protein>
    <recommendedName>
        <fullName evidence="3">YfkD-like protein</fullName>
    </recommendedName>
</protein>
<accession>I8UD11</accession>
<dbReference type="STRING" id="1196324.A374_13390"/>
<evidence type="ECO:0000313" key="1">
    <source>
        <dbReference type="EMBL" id="EIT84688.1"/>
    </source>
</evidence>
<dbReference type="RefSeq" id="WP_007202756.1">
    <property type="nucleotide sequence ID" value="NZ_AKKV01000030.1"/>
</dbReference>
<dbReference type="EMBL" id="AKKV01000030">
    <property type="protein sequence ID" value="EIT84688.1"/>
    <property type="molecule type" value="Genomic_DNA"/>
</dbReference>
<dbReference type="eggNOG" id="ENOG502Z8NK">
    <property type="taxonomic scope" value="Bacteria"/>
</dbReference>